<organism evidence="1 2">
    <name type="scientific">Asparagus officinalis</name>
    <name type="common">Garden asparagus</name>
    <dbReference type="NCBI Taxonomy" id="4686"/>
    <lineage>
        <taxon>Eukaryota</taxon>
        <taxon>Viridiplantae</taxon>
        <taxon>Streptophyta</taxon>
        <taxon>Embryophyta</taxon>
        <taxon>Tracheophyta</taxon>
        <taxon>Spermatophyta</taxon>
        <taxon>Magnoliopsida</taxon>
        <taxon>Liliopsida</taxon>
        <taxon>Asparagales</taxon>
        <taxon>Asparagaceae</taxon>
        <taxon>Asparagoideae</taxon>
        <taxon>Asparagus</taxon>
    </lineage>
</organism>
<dbReference type="EMBL" id="CM007385">
    <property type="protein sequence ID" value="ONK67903.1"/>
    <property type="molecule type" value="Genomic_DNA"/>
</dbReference>
<name>A0A5P1EQG7_ASPOF</name>
<dbReference type="Proteomes" id="UP000243459">
    <property type="component" value="Chromosome 5"/>
</dbReference>
<evidence type="ECO:0000313" key="2">
    <source>
        <dbReference type="Proteomes" id="UP000243459"/>
    </source>
</evidence>
<evidence type="ECO:0000313" key="1">
    <source>
        <dbReference type="EMBL" id="ONK67903.1"/>
    </source>
</evidence>
<gene>
    <name evidence="1" type="ORF">A4U43_C05F4990</name>
</gene>
<dbReference type="AlphaFoldDB" id="A0A5P1EQG7"/>
<sequence>MLDRYFSSTFSKAVSLRYGCFCQHFVSTCPAFLQCVHSKIGLPSRPNLRSDLPPSIEAVKANDSAISATFSETGDGFLALLLSSSVLVASYTSSSHGTLRVQNSCPLCFKRKIEAKQEIPKFVLSSTCFLYFSLSSSDSSLSPCRVA</sequence>
<protein>
    <submittedName>
        <fullName evidence="1">Uncharacterized protein</fullName>
    </submittedName>
</protein>
<accession>A0A5P1EQG7</accession>
<keyword evidence="2" id="KW-1185">Reference proteome</keyword>
<reference evidence="2" key="1">
    <citation type="journal article" date="2017" name="Nat. Commun.">
        <title>The asparagus genome sheds light on the origin and evolution of a young Y chromosome.</title>
        <authorList>
            <person name="Harkess A."/>
            <person name="Zhou J."/>
            <person name="Xu C."/>
            <person name="Bowers J.E."/>
            <person name="Van der Hulst R."/>
            <person name="Ayyampalayam S."/>
            <person name="Mercati F."/>
            <person name="Riccardi P."/>
            <person name="McKain M.R."/>
            <person name="Kakrana A."/>
            <person name="Tang H."/>
            <person name="Ray J."/>
            <person name="Groenendijk J."/>
            <person name="Arikit S."/>
            <person name="Mathioni S.M."/>
            <person name="Nakano M."/>
            <person name="Shan H."/>
            <person name="Telgmann-Rauber A."/>
            <person name="Kanno A."/>
            <person name="Yue Z."/>
            <person name="Chen H."/>
            <person name="Li W."/>
            <person name="Chen Y."/>
            <person name="Xu X."/>
            <person name="Zhang Y."/>
            <person name="Luo S."/>
            <person name="Chen H."/>
            <person name="Gao J."/>
            <person name="Mao Z."/>
            <person name="Pires J.C."/>
            <person name="Luo M."/>
            <person name="Kudrna D."/>
            <person name="Wing R.A."/>
            <person name="Meyers B.C."/>
            <person name="Yi K."/>
            <person name="Kong H."/>
            <person name="Lavrijsen P."/>
            <person name="Sunseri F."/>
            <person name="Falavigna A."/>
            <person name="Ye Y."/>
            <person name="Leebens-Mack J.H."/>
            <person name="Chen G."/>
        </authorList>
    </citation>
    <scope>NUCLEOTIDE SEQUENCE [LARGE SCALE GENOMIC DNA]</scope>
    <source>
        <strain evidence="2">cv. DH0086</strain>
    </source>
</reference>
<dbReference type="Gramene" id="ONK67903">
    <property type="protein sequence ID" value="ONK67903"/>
    <property type="gene ID" value="A4U43_C05F4990"/>
</dbReference>
<proteinExistence type="predicted"/>